<dbReference type="InterPro" id="IPR020615">
    <property type="entry name" value="Thiolase_acyl_enz_int_AS"/>
</dbReference>
<accession>A0AAV7K030</accession>
<keyword evidence="3 5" id="KW-0012">Acyltransferase</keyword>
<evidence type="ECO:0000259" key="4">
    <source>
        <dbReference type="Pfam" id="PF00108"/>
    </source>
</evidence>
<keyword evidence="2" id="KW-0808">Transferase</keyword>
<dbReference type="InterPro" id="IPR016039">
    <property type="entry name" value="Thiolase-like"/>
</dbReference>
<sequence>MALFRGVFIVAAKRTPFGTFGGKLKNTTATQLAIAASKATILAGKIPPEHIDSVVMGNVIQSSSDGIYVARHVGLHSGAPISSIALTVNRLCGSGFQSIVTAAEAIALGNSQIVLTGGTENMSMAPLASYDARWGTRLGIDLKFEDTLWAGLSDTYCNLPMAITAENLAEKYDISREDCDNYALQTQNRWNEANKDGRFDEEICSIQVKGKKGKEDFKTDEHPKITTIEQLAKLKPVFKKNGVVTAGNASVSLLIFLRTFNYKYYSNICIRKFRN</sequence>
<name>A0AAV7K030_9METZ</name>
<evidence type="ECO:0000256" key="3">
    <source>
        <dbReference type="ARBA" id="ARBA00023315"/>
    </source>
</evidence>
<comment type="similarity">
    <text evidence="1">Belongs to the thiolase-like superfamily. Thiolase family.</text>
</comment>
<dbReference type="InterPro" id="IPR020616">
    <property type="entry name" value="Thiolase_N"/>
</dbReference>
<dbReference type="PANTHER" id="PTHR18919">
    <property type="entry name" value="ACETYL-COA C-ACYLTRANSFERASE"/>
    <property type="match status" value="1"/>
</dbReference>
<reference evidence="5 6" key="1">
    <citation type="journal article" date="2023" name="BMC Biol.">
        <title>The compact genome of the sponge Oopsacas minuta (Hexactinellida) is lacking key metazoan core genes.</title>
        <authorList>
            <person name="Santini S."/>
            <person name="Schenkelaars Q."/>
            <person name="Jourda C."/>
            <person name="Duchesne M."/>
            <person name="Belahbib H."/>
            <person name="Rocher C."/>
            <person name="Selva M."/>
            <person name="Riesgo A."/>
            <person name="Vervoort M."/>
            <person name="Leys S.P."/>
            <person name="Kodjabachian L."/>
            <person name="Le Bivic A."/>
            <person name="Borchiellini C."/>
            <person name="Claverie J.M."/>
            <person name="Renard E."/>
        </authorList>
    </citation>
    <scope>NUCLEOTIDE SEQUENCE [LARGE SCALE GENOMIC DNA]</scope>
    <source>
        <strain evidence="5">SPO-2</strain>
    </source>
</reference>
<dbReference type="SUPFAM" id="SSF53901">
    <property type="entry name" value="Thiolase-like"/>
    <property type="match status" value="1"/>
</dbReference>
<dbReference type="Gene3D" id="3.40.47.10">
    <property type="match status" value="2"/>
</dbReference>
<dbReference type="GO" id="GO:0003985">
    <property type="term" value="F:acetyl-CoA C-acetyltransferase activity"/>
    <property type="evidence" value="ECO:0007669"/>
    <property type="project" value="TreeGrafter"/>
</dbReference>
<dbReference type="InterPro" id="IPR002155">
    <property type="entry name" value="Thiolase"/>
</dbReference>
<dbReference type="CDD" id="cd00751">
    <property type="entry name" value="thiolase"/>
    <property type="match status" value="1"/>
</dbReference>
<feature type="domain" description="Thiolase N-terminal" evidence="4">
    <location>
        <begin position="7"/>
        <end position="250"/>
    </location>
</feature>
<evidence type="ECO:0000313" key="5">
    <source>
        <dbReference type="EMBL" id="KAI6654331.1"/>
    </source>
</evidence>
<proteinExistence type="inferred from homology"/>
<comment type="caution">
    <text evidence="5">The sequence shown here is derived from an EMBL/GenBank/DDBJ whole genome shotgun (WGS) entry which is preliminary data.</text>
</comment>
<organism evidence="5 6">
    <name type="scientific">Oopsacas minuta</name>
    <dbReference type="NCBI Taxonomy" id="111878"/>
    <lineage>
        <taxon>Eukaryota</taxon>
        <taxon>Metazoa</taxon>
        <taxon>Porifera</taxon>
        <taxon>Hexactinellida</taxon>
        <taxon>Hexasterophora</taxon>
        <taxon>Lyssacinosida</taxon>
        <taxon>Leucopsacidae</taxon>
        <taxon>Oopsacas</taxon>
    </lineage>
</organism>
<dbReference type="GO" id="GO:0006635">
    <property type="term" value="P:fatty acid beta-oxidation"/>
    <property type="evidence" value="ECO:0007669"/>
    <property type="project" value="TreeGrafter"/>
</dbReference>
<dbReference type="PROSITE" id="PS00098">
    <property type="entry name" value="THIOLASE_1"/>
    <property type="match status" value="1"/>
</dbReference>
<evidence type="ECO:0000256" key="2">
    <source>
        <dbReference type="ARBA" id="ARBA00022679"/>
    </source>
</evidence>
<gene>
    <name evidence="5" type="ORF">LOD99_729</name>
</gene>
<dbReference type="Proteomes" id="UP001165289">
    <property type="component" value="Unassembled WGS sequence"/>
</dbReference>
<dbReference type="GO" id="GO:0005739">
    <property type="term" value="C:mitochondrion"/>
    <property type="evidence" value="ECO:0007669"/>
    <property type="project" value="TreeGrafter"/>
</dbReference>
<evidence type="ECO:0000256" key="1">
    <source>
        <dbReference type="ARBA" id="ARBA00010982"/>
    </source>
</evidence>
<evidence type="ECO:0000313" key="6">
    <source>
        <dbReference type="Proteomes" id="UP001165289"/>
    </source>
</evidence>
<dbReference type="Pfam" id="PF00108">
    <property type="entry name" value="Thiolase_N"/>
    <property type="match status" value="1"/>
</dbReference>
<keyword evidence="6" id="KW-1185">Reference proteome</keyword>
<dbReference type="PANTHER" id="PTHR18919:SF107">
    <property type="entry name" value="ACETYL-COA ACETYLTRANSFERASE, CYTOSOLIC"/>
    <property type="match status" value="1"/>
</dbReference>
<dbReference type="EMBL" id="JAKMXF010000222">
    <property type="protein sequence ID" value="KAI6654331.1"/>
    <property type="molecule type" value="Genomic_DNA"/>
</dbReference>
<dbReference type="AlphaFoldDB" id="A0AAV7K030"/>
<protein>
    <submittedName>
        <fullName evidence="5">Acetyl-Coenzyme A acyltransferase 2 (Mitochondrial 3-oxoacyl-Coenzyme A thiolase), isoform CRA_a</fullName>
    </submittedName>
</protein>